<keyword evidence="7 10" id="KW-0456">Lyase</keyword>
<dbReference type="InterPro" id="IPR013785">
    <property type="entry name" value="Aldolase_TIM"/>
</dbReference>
<evidence type="ECO:0000256" key="4">
    <source>
        <dbReference type="ARBA" id="ARBA00021923"/>
    </source>
</evidence>
<evidence type="ECO:0000256" key="8">
    <source>
        <dbReference type="PIRSR" id="PIRSR614732-1"/>
    </source>
</evidence>
<dbReference type="EMBL" id="JAPUFD010000006">
    <property type="protein sequence ID" value="MDI1487663.1"/>
    <property type="molecule type" value="Genomic_DNA"/>
</dbReference>
<evidence type="ECO:0000256" key="10">
    <source>
        <dbReference type="RuleBase" id="RU000512"/>
    </source>
</evidence>
<feature type="binding site" evidence="9">
    <location>
        <position position="40"/>
    </location>
    <ligand>
        <name>substrate</name>
    </ligand>
</feature>
<dbReference type="Gene3D" id="3.20.20.70">
    <property type="entry name" value="Aldolase class I"/>
    <property type="match status" value="2"/>
</dbReference>
<keyword evidence="5 10" id="KW-0210">Decarboxylase</keyword>
<evidence type="ECO:0000256" key="2">
    <source>
        <dbReference type="ARBA" id="ARBA00011018"/>
    </source>
</evidence>
<feature type="region of interest" description="Disordered" evidence="11">
    <location>
        <begin position="156"/>
        <end position="214"/>
    </location>
</feature>
<keyword evidence="6 10" id="KW-0665">Pyrimidine biosynthesis</keyword>
<dbReference type="InterPro" id="IPR014732">
    <property type="entry name" value="OMPdecase"/>
</dbReference>
<name>A0AA43QJI4_9LECA</name>
<comment type="similarity">
    <text evidence="2 10">Belongs to the OMP decarboxylase family.</text>
</comment>
<evidence type="ECO:0000313" key="13">
    <source>
        <dbReference type="EMBL" id="MDI1487663.1"/>
    </source>
</evidence>
<feature type="active site" description="For OMPdecase activity" evidence="8">
    <location>
        <position position="93"/>
    </location>
</feature>
<comment type="caution">
    <text evidence="13">The sequence shown here is derived from an EMBL/GenBank/DDBJ whole genome shotgun (WGS) entry which is preliminary data.</text>
</comment>
<reference evidence="13" key="1">
    <citation type="journal article" date="2023" name="Genome Biol. Evol.">
        <title>First Whole Genome Sequence and Flow Cytometry Genome Size Data for the Lichen-Forming Fungus Ramalina farinacea (Ascomycota).</title>
        <authorList>
            <person name="Llewellyn T."/>
            <person name="Mian S."/>
            <person name="Hill R."/>
            <person name="Leitch I.J."/>
            <person name="Gaya E."/>
        </authorList>
    </citation>
    <scope>NUCLEOTIDE SEQUENCE</scope>
    <source>
        <strain evidence="13">LIQ254RAFAR</strain>
    </source>
</reference>
<dbReference type="GO" id="GO:0044205">
    <property type="term" value="P:'de novo' UMP biosynthetic process"/>
    <property type="evidence" value="ECO:0007669"/>
    <property type="project" value="InterPro"/>
</dbReference>
<dbReference type="InterPro" id="IPR011060">
    <property type="entry name" value="RibuloseP-bd_barrel"/>
</dbReference>
<accession>A0AA43QJI4</accession>
<evidence type="ECO:0000256" key="1">
    <source>
        <dbReference type="ARBA" id="ARBA00004861"/>
    </source>
</evidence>
<feature type="compositionally biased region" description="Polar residues" evidence="11">
    <location>
        <begin position="171"/>
        <end position="186"/>
    </location>
</feature>
<dbReference type="GO" id="GO:0004588">
    <property type="term" value="F:orotate phosphoribosyltransferase activity"/>
    <property type="evidence" value="ECO:0007669"/>
    <property type="project" value="TreeGrafter"/>
</dbReference>
<dbReference type="Pfam" id="PF00215">
    <property type="entry name" value="OMPdecase"/>
    <property type="match status" value="2"/>
</dbReference>
<dbReference type="InterPro" id="IPR018089">
    <property type="entry name" value="OMPdecase_AS"/>
</dbReference>
<evidence type="ECO:0000256" key="6">
    <source>
        <dbReference type="ARBA" id="ARBA00022975"/>
    </source>
</evidence>
<dbReference type="PROSITE" id="PS00156">
    <property type="entry name" value="OMPDECASE"/>
    <property type="match status" value="1"/>
</dbReference>
<proteinExistence type="inferred from homology"/>
<dbReference type="AlphaFoldDB" id="A0AA43QJI4"/>
<dbReference type="SUPFAM" id="SSF51366">
    <property type="entry name" value="Ribulose-phoshate binding barrel"/>
    <property type="match status" value="1"/>
</dbReference>
<keyword evidence="14" id="KW-1185">Reference proteome</keyword>
<comment type="pathway">
    <text evidence="1 10">Pyrimidine metabolism; UMP biosynthesis via de novo pathway; UMP from orotate: step 2/2.</text>
</comment>
<evidence type="ECO:0000256" key="5">
    <source>
        <dbReference type="ARBA" id="ARBA00022793"/>
    </source>
</evidence>
<organism evidence="13 14">
    <name type="scientific">Ramalina farinacea</name>
    <dbReference type="NCBI Taxonomy" id="258253"/>
    <lineage>
        <taxon>Eukaryota</taxon>
        <taxon>Fungi</taxon>
        <taxon>Dikarya</taxon>
        <taxon>Ascomycota</taxon>
        <taxon>Pezizomycotina</taxon>
        <taxon>Lecanoromycetes</taxon>
        <taxon>OSLEUM clade</taxon>
        <taxon>Lecanoromycetidae</taxon>
        <taxon>Lecanorales</taxon>
        <taxon>Lecanorineae</taxon>
        <taxon>Ramalinaceae</taxon>
        <taxon>Ramalina</taxon>
    </lineage>
</organism>
<feature type="active site" description="For OMPdecase activity" evidence="8">
    <location>
        <position position="95"/>
    </location>
</feature>
<protein>
    <recommendedName>
        <fullName evidence="4 10">Orotidine 5'-phosphate decarboxylase</fullName>
        <ecNumber evidence="3 10">4.1.1.23</ecNumber>
    </recommendedName>
</protein>
<gene>
    <name evidence="13" type="primary">URA3</name>
    <name evidence="13" type="ORF">OHK93_006934</name>
</gene>
<dbReference type="NCBIfam" id="TIGR01740">
    <property type="entry name" value="pyrF"/>
    <property type="match status" value="1"/>
</dbReference>
<dbReference type="GO" id="GO:0006207">
    <property type="term" value="P:'de novo' pyrimidine nucleobase biosynthetic process"/>
    <property type="evidence" value="ECO:0007669"/>
    <property type="project" value="InterPro"/>
</dbReference>
<comment type="catalytic activity">
    <reaction evidence="10">
        <text>orotidine 5'-phosphate + H(+) = UMP + CO2</text>
        <dbReference type="Rhea" id="RHEA:11596"/>
        <dbReference type="ChEBI" id="CHEBI:15378"/>
        <dbReference type="ChEBI" id="CHEBI:16526"/>
        <dbReference type="ChEBI" id="CHEBI:57538"/>
        <dbReference type="ChEBI" id="CHEBI:57865"/>
        <dbReference type="EC" id="4.1.1.23"/>
    </reaction>
</comment>
<evidence type="ECO:0000256" key="9">
    <source>
        <dbReference type="PIRSR" id="PIRSR614732-2"/>
    </source>
</evidence>
<dbReference type="EC" id="4.1.1.23" evidence="3 10"/>
<evidence type="ECO:0000256" key="11">
    <source>
        <dbReference type="SAM" id="MobiDB-lite"/>
    </source>
</evidence>
<dbReference type="InterPro" id="IPR001754">
    <property type="entry name" value="OMPdeCOase_dom"/>
</dbReference>
<evidence type="ECO:0000256" key="7">
    <source>
        <dbReference type="ARBA" id="ARBA00023239"/>
    </source>
</evidence>
<feature type="binding site" evidence="9">
    <location>
        <position position="62"/>
    </location>
    <ligand>
        <name>substrate</name>
    </ligand>
</feature>
<dbReference type="GO" id="GO:0004590">
    <property type="term" value="F:orotidine-5'-phosphate decarboxylase activity"/>
    <property type="evidence" value="ECO:0007669"/>
    <property type="project" value="UniProtKB-EC"/>
</dbReference>
<dbReference type="PANTHER" id="PTHR19278">
    <property type="entry name" value="OROTATE PHOSPHORIBOSYLTRANSFERASE"/>
    <property type="match status" value="1"/>
</dbReference>
<dbReference type="PANTHER" id="PTHR19278:SF9">
    <property type="entry name" value="URIDINE 5'-MONOPHOSPHATE SYNTHASE"/>
    <property type="match status" value="1"/>
</dbReference>
<feature type="domain" description="Orotidine 5'-phosphate decarboxylase" evidence="12">
    <location>
        <begin position="34"/>
        <end position="382"/>
    </location>
</feature>
<feature type="active site" description="For OMPdecase activity" evidence="8">
    <location>
        <position position="98"/>
    </location>
</feature>
<dbReference type="SMART" id="SM00934">
    <property type="entry name" value="OMPdecase"/>
    <property type="match status" value="1"/>
</dbReference>
<evidence type="ECO:0000256" key="3">
    <source>
        <dbReference type="ARBA" id="ARBA00012321"/>
    </source>
</evidence>
<evidence type="ECO:0000259" key="12">
    <source>
        <dbReference type="SMART" id="SM00934"/>
    </source>
</evidence>
<evidence type="ECO:0000313" key="14">
    <source>
        <dbReference type="Proteomes" id="UP001161017"/>
    </source>
</evidence>
<dbReference type="Proteomes" id="UP001161017">
    <property type="component" value="Unassembled WGS sequence"/>
</dbReference>
<sequence>MASESLSFLDRAELSSVSPLNRYLLSLISIKRSNLCVSADVHTTKELLQIAEEVGDQICVLKTHADIIDDFSERTIRGLQEVSKRKHFLLFEDRKFGDIGNTLQSQYTRGPLRIATWAHLTNAHLLPGPSIISALHDAATETLIHLNQSVATTISAGTPRHSLDSNPDPEASSQPPQLVQTSTNPRRTGKKLGASSKTPEEENIMFEHRRSSADPLSGAFATTTISQTYESAAPSPGHPPALLKSLSDASATDDIADTASALQELGPPPHARGLLLLAQMSSAGNLATKEYTNACVDAARANKEFVVGYICQENLNTQRDDRGLLNFTPGVGMPKAGGQGGDGKGQIWRTPDVVVRQQSVDVVIVGRGILGAEDRGREAERYRRAAWRAYEERIKE</sequence>